<dbReference type="Proteomes" id="UP000032749">
    <property type="component" value="Chromosome"/>
</dbReference>
<dbReference type="PRINTS" id="PR00344">
    <property type="entry name" value="BCTRLSENSOR"/>
</dbReference>
<dbReference type="EMBL" id="FO203512">
    <property type="protein sequence ID" value="CCK74755.1"/>
    <property type="molecule type" value="Genomic_DNA"/>
</dbReference>
<evidence type="ECO:0000256" key="6">
    <source>
        <dbReference type="ARBA" id="ARBA00022840"/>
    </source>
</evidence>
<evidence type="ECO:0000256" key="3">
    <source>
        <dbReference type="ARBA" id="ARBA00022679"/>
    </source>
</evidence>
<evidence type="ECO:0000256" key="2">
    <source>
        <dbReference type="ARBA" id="ARBA00012438"/>
    </source>
</evidence>
<dbReference type="SUPFAM" id="SSF55781">
    <property type="entry name" value="GAF domain-like"/>
    <property type="match status" value="1"/>
</dbReference>
<dbReference type="SMART" id="SM00065">
    <property type="entry name" value="GAF"/>
    <property type="match status" value="1"/>
</dbReference>
<organism evidence="8 9">
    <name type="scientific">Oleispira antarctica RB-8</name>
    <dbReference type="NCBI Taxonomy" id="698738"/>
    <lineage>
        <taxon>Bacteria</taxon>
        <taxon>Pseudomonadati</taxon>
        <taxon>Pseudomonadota</taxon>
        <taxon>Gammaproteobacteria</taxon>
        <taxon>Oceanospirillales</taxon>
        <taxon>Oceanospirillaceae</taxon>
        <taxon>Oleispira</taxon>
    </lineage>
</organism>
<name>R4YKF5_OLEAN</name>
<proteinExistence type="predicted"/>
<dbReference type="KEGG" id="oai:OLEAN_C05790"/>
<dbReference type="GO" id="GO:0005524">
    <property type="term" value="F:ATP binding"/>
    <property type="evidence" value="ECO:0007669"/>
    <property type="project" value="UniProtKB-KW"/>
</dbReference>
<sequence length="474" mass="52350">MTTQSSLHSDKPIDQDINYWQRASRLESGRAEILRHVAQGDTLADILNLLCKKAEEYNPDMMCSVLALDEEHSTLHPIASTTLPNDYCAALEGVTIGLGVGSCGTAAFLKQRVVVEDINTHPYWAQYRALALGAGLQACWSEPIIGSAGKVFGTFAMYYAQPRSPIEEDIQFIETNANLAAIVFENNLTRKNLITANTLLSQTVDERNQQLMQTNAELSSVLVQQALDNSQSLKEEKLKTTKKLLVGFAHEINTPVGIAMTSTSFTLDIVDNVIAAINNNKLSRPQALKDLNDMKESLELTAKSLKKTALLIDQFREIDICFSDSNKSQFLVDELLQDFSDSIQPQLGAHTLSFEVEPETHCHSKSALWQVLSQLVDNSIEHGFKDLTSGSIGIHASQNQETLIINYQDNGIGISEQERNSVFEPFFSTQRESGKVGLGLNIINNTISNTYKGQIQLVDSPIGVRYEIIIPLSS</sequence>
<evidence type="ECO:0000313" key="9">
    <source>
        <dbReference type="Proteomes" id="UP000032749"/>
    </source>
</evidence>
<keyword evidence="5" id="KW-0418">Kinase</keyword>
<evidence type="ECO:0000256" key="5">
    <source>
        <dbReference type="ARBA" id="ARBA00022777"/>
    </source>
</evidence>
<dbReference type="AlphaFoldDB" id="R4YKF5"/>
<dbReference type="Gene3D" id="3.30.450.40">
    <property type="match status" value="1"/>
</dbReference>
<dbReference type="Gene3D" id="3.30.565.10">
    <property type="entry name" value="Histidine kinase-like ATPase, C-terminal domain"/>
    <property type="match status" value="1"/>
</dbReference>
<dbReference type="InterPro" id="IPR003594">
    <property type="entry name" value="HATPase_dom"/>
</dbReference>
<dbReference type="SMART" id="SM00387">
    <property type="entry name" value="HATPase_c"/>
    <property type="match status" value="1"/>
</dbReference>
<dbReference type="GO" id="GO:0005886">
    <property type="term" value="C:plasma membrane"/>
    <property type="evidence" value="ECO:0007669"/>
    <property type="project" value="TreeGrafter"/>
</dbReference>
<dbReference type="Pfam" id="PF02518">
    <property type="entry name" value="HATPase_c"/>
    <property type="match status" value="1"/>
</dbReference>
<dbReference type="PATRIC" id="fig|698738.3.peg.597"/>
<dbReference type="OrthoDB" id="1931120at2"/>
<dbReference type="STRING" id="698738.OLEAN_C05790"/>
<dbReference type="PANTHER" id="PTHR44936">
    <property type="entry name" value="SENSOR PROTEIN CREC"/>
    <property type="match status" value="1"/>
</dbReference>
<dbReference type="EC" id="2.7.13.3" evidence="2"/>
<dbReference type="HOGENOM" id="CLU_617858_0_0_6"/>
<keyword evidence="6" id="KW-0067">ATP-binding</keyword>
<accession>R4YKF5</accession>
<keyword evidence="9" id="KW-1185">Reference proteome</keyword>
<dbReference type="SUPFAM" id="SSF55874">
    <property type="entry name" value="ATPase domain of HSP90 chaperone/DNA topoisomerase II/histidine kinase"/>
    <property type="match status" value="1"/>
</dbReference>
<dbReference type="PROSITE" id="PS50109">
    <property type="entry name" value="HIS_KIN"/>
    <property type="match status" value="1"/>
</dbReference>
<gene>
    <name evidence="8" type="ORF">OLEAN_C05790</name>
</gene>
<evidence type="ECO:0000259" key="7">
    <source>
        <dbReference type="PROSITE" id="PS50109"/>
    </source>
</evidence>
<keyword evidence="3" id="KW-0808">Transferase</keyword>
<dbReference type="InterPro" id="IPR050980">
    <property type="entry name" value="2C_sensor_his_kinase"/>
</dbReference>
<dbReference type="InterPro" id="IPR029016">
    <property type="entry name" value="GAF-like_dom_sf"/>
</dbReference>
<dbReference type="InterPro" id="IPR005467">
    <property type="entry name" value="His_kinase_dom"/>
</dbReference>
<evidence type="ECO:0000256" key="4">
    <source>
        <dbReference type="ARBA" id="ARBA00022741"/>
    </source>
</evidence>
<evidence type="ECO:0000313" key="8">
    <source>
        <dbReference type="EMBL" id="CCK74755.1"/>
    </source>
</evidence>
<protein>
    <recommendedName>
        <fullName evidence="2">histidine kinase</fullName>
        <ecNumber evidence="2">2.7.13.3</ecNumber>
    </recommendedName>
</protein>
<dbReference type="PANTHER" id="PTHR44936:SF10">
    <property type="entry name" value="SENSOR PROTEIN RSTB"/>
    <property type="match status" value="1"/>
</dbReference>
<reference evidence="8 9" key="1">
    <citation type="journal article" date="2013" name="Nat. Commun.">
        <title>Genome sequence and functional genomic analysis of the oil-degrading bacterium Oleispira antarctica.</title>
        <authorList>
            <person name="Kube M."/>
            <person name="Chernikova T.N."/>
            <person name="Al-Ramahi Y."/>
            <person name="Beloqui A."/>
            <person name="Lopez-Cortez N."/>
            <person name="Guazzaroni M.E."/>
            <person name="Heipieper H.J."/>
            <person name="Klages S."/>
            <person name="Kotsyurbenko O.R."/>
            <person name="Langer I."/>
            <person name="Nechitaylo T.Y."/>
            <person name="Lunsdorf H."/>
            <person name="Fernandez M."/>
            <person name="Juarez S."/>
            <person name="Ciordia S."/>
            <person name="Singer A."/>
            <person name="Kagan O."/>
            <person name="Egorova O."/>
            <person name="Petit P.A."/>
            <person name="Stogios P."/>
            <person name="Kim Y."/>
            <person name="Tchigvintsev A."/>
            <person name="Flick R."/>
            <person name="Denaro R."/>
            <person name="Genovese M."/>
            <person name="Albar J.P."/>
            <person name="Reva O.N."/>
            <person name="Martinez-Gomariz M."/>
            <person name="Tran H."/>
            <person name="Ferrer M."/>
            <person name="Savchenko A."/>
            <person name="Yakunin A.F."/>
            <person name="Yakimov M.M."/>
            <person name="Golyshina O.V."/>
            <person name="Reinhardt R."/>
            <person name="Golyshin P.N."/>
        </authorList>
    </citation>
    <scope>NUCLEOTIDE SEQUENCE [LARGE SCALE GENOMIC DNA]</scope>
</reference>
<evidence type="ECO:0000256" key="1">
    <source>
        <dbReference type="ARBA" id="ARBA00000085"/>
    </source>
</evidence>
<dbReference type="InterPro" id="IPR003018">
    <property type="entry name" value="GAF"/>
</dbReference>
<dbReference type="GO" id="GO:0000155">
    <property type="term" value="F:phosphorelay sensor kinase activity"/>
    <property type="evidence" value="ECO:0007669"/>
    <property type="project" value="TreeGrafter"/>
</dbReference>
<keyword evidence="4" id="KW-0547">Nucleotide-binding</keyword>
<dbReference type="InterPro" id="IPR036890">
    <property type="entry name" value="HATPase_C_sf"/>
</dbReference>
<dbReference type="Gene3D" id="1.10.287.130">
    <property type="match status" value="1"/>
</dbReference>
<dbReference type="InterPro" id="IPR004358">
    <property type="entry name" value="Sig_transdc_His_kin-like_C"/>
</dbReference>
<comment type="catalytic activity">
    <reaction evidence="1">
        <text>ATP + protein L-histidine = ADP + protein N-phospho-L-histidine.</text>
        <dbReference type="EC" id="2.7.13.3"/>
    </reaction>
</comment>
<dbReference type="Pfam" id="PF13185">
    <property type="entry name" value="GAF_2"/>
    <property type="match status" value="1"/>
</dbReference>
<feature type="domain" description="Histidine kinase" evidence="7">
    <location>
        <begin position="247"/>
        <end position="474"/>
    </location>
</feature>